<feature type="domain" description="Histidine kinase" evidence="13">
    <location>
        <begin position="285"/>
        <end position="492"/>
    </location>
</feature>
<dbReference type="InterPro" id="IPR003661">
    <property type="entry name" value="HisK_dim/P_dom"/>
</dbReference>
<dbReference type="Gene3D" id="3.30.565.10">
    <property type="entry name" value="Histidine kinase-like ATPase, C-terminal domain"/>
    <property type="match status" value="1"/>
</dbReference>
<evidence type="ECO:0000256" key="4">
    <source>
        <dbReference type="ARBA" id="ARBA00022553"/>
    </source>
</evidence>
<evidence type="ECO:0000256" key="8">
    <source>
        <dbReference type="ARBA" id="ARBA00022989"/>
    </source>
</evidence>
<evidence type="ECO:0000256" key="3">
    <source>
        <dbReference type="ARBA" id="ARBA00012438"/>
    </source>
</evidence>
<feature type="region of interest" description="Disordered" evidence="11">
    <location>
        <begin position="40"/>
        <end position="92"/>
    </location>
</feature>
<evidence type="ECO:0000259" key="14">
    <source>
        <dbReference type="PROSITE" id="PS50885"/>
    </source>
</evidence>
<dbReference type="SUPFAM" id="SSF55874">
    <property type="entry name" value="ATPase domain of HSP90 chaperone/DNA topoisomerase II/histidine kinase"/>
    <property type="match status" value="1"/>
</dbReference>
<evidence type="ECO:0000313" key="16">
    <source>
        <dbReference type="Proteomes" id="UP000630097"/>
    </source>
</evidence>
<dbReference type="PROSITE" id="PS50885">
    <property type="entry name" value="HAMP"/>
    <property type="match status" value="1"/>
</dbReference>
<dbReference type="InterPro" id="IPR003660">
    <property type="entry name" value="HAMP_dom"/>
</dbReference>
<dbReference type="PANTHER" id="PTHR45436:SF5">
    <property type="entry name" value="SENSOR HISTIDINE KINASE TRCS"/>
    <property type="match status" value="1"/>
</dbReference>
<dbReference type="EC" id="2.7.13.3" evidence="3"/>
<proteinExistence type="predicted"/>
<evidence type="ECO:0000259" key="13">
    <source>
        <dbReference type="PROSITE" id="PS50109"/>
    </source>
</evidence>
<dbReference type="CDD" id="cd00082">
    <property type="entry name" value="HisKA"/>
    <property type="match status" value="1"/>
</dbReference>
<keyword evidence="4" id="KW-0597">Phosphoprotein</keyword>
<evidence type="ECO:0000256" key="7">
    <source>
        <dbReference type="ARBA" id="ARBA00022777"/>
    </source>
</evidence>
<dbReference type="GO" id="GO:0000155">
    <property type="term" value="F:phosphorelay sensor kinase activity"/>
    <property type="evidence" value="ECO:0007669"/>
    <property type="project" value="InterPro"/>
</dbReference>
<keyword evidence="10 12" id="KW-0472">Membrane</keyword>
<keyword evidence="9" id="KW-0902">Two-component regulatory system</keyword>
<evidence type="ECO:0000313" key="15">
    <source>
        <dbReference type="EMBL" id="GIG77319.1"/>
    </source>
</evidence>
<organism evidence="15 16">
    <name type="scientific">Planotetraspora kaengkrachanensis</name>
    <dbReference type="NCBI Taxonomy" id="575193"/>
    <lineage>
        <taxon>Bacteria</taxon>
        <taxon>Bacillati</taxon>
        <taxon>Actinomycetota</taxon>
        <taxon>Actinomycetes</taxon>
        <taxon>Streptosporangiales</taxon>
        <taxon>Streptosporangiaceae</taxon>
        <taxon>Planotetraspora</taxon>
    </lineage>
</organism>
<dbReference type="InterPro" id="IPR036890">
    <property type="entry name" value="HATPase_C_sf"/>
</dbReference>
<dbReference type="SUPFAM" id="SSF47384">
    <property type="entry name" value="Homodimeric domain of signal transducing histidine kinase"/>
    <property type="match status" value="1"/>
</dbReference>
<evidence type="ECO:0000256" key="10">
    <source>
        <dbReference type="ARBA" id="ARBA00023136"/>
    </source>
</evidence>
<dbReference type="Pfam" id="PF02518">
    <property type="entry name" value="HATPase_c"/>
    <property type="match status" value="1"/>
</dbReference>
<feature type="domain" description="HAMP" evidence="14">
    <location>
        <begin position="217"/>
        <end position="270"/>
    </location>
</feature>
<dbReference type="InterPro" id="IPR003594">
    <property type="entry name" value="HATPase_dom"/>
</dbReference>
<comment type="subcellular location">
    <subcellularLocation>
        <location evidence="2">Cell membrane</location>
    </subcellularLocation>
</comment>
<evidence type="ECO:0000256" key="6">
    <source>
        <dbReference type="ARBA" id="ARBA00022692"/>
    </source>
</evidence>
<name>A0A8J3M0V8_9ACTN</name>
<dbReference type="Pfam" id="PF00512">
    <property type="entry name" value="HisKA"/>
    <property type="match status" value="1"/>
</dbReference>
<dbReference type="Proteomes" id="UP000630097">
    <property type="component" value="Unassembled WGS sequence"/>
</dbReference>
<sequence length="499" mass="54070">MVDAPSEGLLLLWPLFTLLTWVIVTRCLARLLAGGSTAVTREDAGRGGVRSAPETRACAEAKPTGPVGSANGRHPSPVPRPASTRSPMRERCAPRSVRGQITLLATVITVLTLFATGTGIYLMARSGAPRWRAAPARTVVVAGVGNPGPSHGLRRSHRPREQHAGRLRVPAYASRVVVDAGGTLPGLAWPGLLQLIVVIEAAELITLNTWTAWKVAGRLLRPVDAVCAELSVIDFNDLTTRVSEPRNALEITRLCRAVNKVLGRLNTAKEELEETAHRQRQFASDVSHELRSPIAGLRVQLEAAQLDPGRARQPELLGKLLGQVDRLQVIVDDILCLARVRGCPPIDRRRLDLAALIQSEIAQRTDRLPVRLRLTHGTTVIAVPSQISRLFANLLDNARRHSAHLVCVEVRSTPSAVELMVSDDGPGIAEADRERVFHRFTRLDDARRLDRNGTGLGLAIARDIAQAHQGTLSVEESAIGGARFVLRLPRVRPSESGSA</sequence>
<keyword evidence="7" id="KW-0418">Kinase</keyword>
<dbReference type="Gene3D" id="1.10.287.130">
    <property type="match status" value="1"/>
</dbReference>
<keyword evidence="16" id="KW-1185">Reference proteome</keyword>
<protein>
    <recommendedName>
        <fullName evidence="3">histidine kinase</fullName>
        <ecNumber evidence="3">2.7.13.3</ecNumber>
    </recommendedName>
</protein>
<evidence type="ECO:0000256" key="5">
    <source>
        <dbReference type="ARBA" id="ARBA00022679"/>
    </source>
</evidence>
<dbReference type="InterPro" id="IPR005467">
    <property type="entry name" value="His_kinase_dom"/>
</dbReference>
<evidence type="ECO:0000256" key="12">
    <source>
        <dbReference type="SAM" id="Phobius"/>
    </source>
</evidence>
<feature type="transmembrane region" description="Helical" evidence="12">
    <location>
        <begin position="101"/>
        <end position="124"/>
    </location>
</feature>
<evidence type="ECO:0000256" key="2">
    <source>
        <dbReference type="ARBA" id="ARBA00004236"/>
    </source>
</evidence>
<keyword evidence="8 12" id="KW-1133">Transmembrane helix</keyword>
<dbReference type="GO" id="GO:0005886">
    <property type="term" value="C:plasma membrane"/>
    <property type="evidence" value="ECO:0007669"/>
    <property type="project" value="UniProtKB-SubCell"/>
</dbReference>
<dbReference type="SMART" id="SM00388">
    <property type="entry name" value="HisKA"/>
    <property type="match status" value="1"/>
</dbReference>
<comment type="caution">
    <text evidence="15">The sequence shown here is derived from an EMBL/GenBank/DDBJ whole genome shotgun (WGS) entry which is preliminary data.</text>
</comment>
<dbReference type="AlphaFoldDB" id="A0A8J3M0V8"/>
<comment type="catalytic activity">
    <reaction evidence="1">
        <text>ATP + protein L-histidine = ADP + protein N-phospho-L-histidine.</text>
        <dbReference type="EC" id="2.7.13.3"/>
    </reaction>
</comment>
<keyword evidence="5" id="KW-0808">Transferase</keyword>
<dbReference type="PROSITE" id="PS50109">
    <property type="entry name" value="HIS_KIN"/>
    <property type="match status" value="1"/>
</dbReference>
<gene>
    <name evidence="15" type="ORF">Pka01_04460</name>
</gene>
<dbReference type="EMBL" id="BONV01000001">
    <property type="protein sequence ID" value="GIG77319.1"/>
    <property type="molecule type" value="Genomic_DNA"/>
</dbReference>
<dbReference type="InterPro" id="IPR050428">
    <property type="entry name" value="TCS_sensor_his_kinase"/>
</dbReference>
<dbReference type="InterPro" id="IPR004358">
    <property type="entry name" value="Sig_transdc_His_kin-like_C"/>
</dbReference>
<evidence type="ECO:0000256" key="9">
    <source>
        <dbReference type="ARBA" id="ARBA00023012"/>
    </source>
</evidence>
<keyword evidence="6 12" id="KW-0812">Transmembrane</keyword>
<dbReference type="Gene3D" id="6.10.340.10">
    <property type="match status" value="1"/>
</dbReference>
<dbReference type="PRINTS" id="PR00344">
    <property type="entry name" value="BCTRLSENSOR"/>
</dbReference>
<dbReference type="SMART" id="SM00387">
    <property type="entry name" value="HATPase_c"/>
    <property type="match status" value="1"/>
</dbReference>
<evidence type="ECO:0000256" key="11">
    <source>
        <dbReference type="SAM" id="MobiDB-lite"/>
    </source>
</evidence>
<reference evidence="15 16" key="1">
    <citation type="submission" date="2021-01" db="EMBL/GenBank/DDBJ databases">
        <title>Whole genome shotgun sequence of Planotetraspora kaengkrachanensis NBRC 104272.</title>
        <authorList>
            <person name="Komaki H."/>
            <person name="Tamura T."/>
        </authorList>
    </citation>
    <scope>NUCLEOTIDE SEQUENCE [LARGE SCALE GENOMIC DNA]</scope>
    <source>
        <strain evidence="15 16">NBRC 104272</strain>
    </source>
</reference>
<feature type="transmembrane region" description="Helical" evidence="12">
    <location>
        <begin position="12"/>
        <end position="33"/>
    </location>
</feature>
<accession>A0A8J3M0V8</accession>
<dbReference type="InterPro" id="IPR036097">
    <property type="entry name" value="HisK_dim/P_sf"/>
</dbReference>
<dbReference type="PANTHER" id="PTHR45436">
    <property type="entry name" value="SENSOR HISTIDINE KINASE YKOH"/>
    <property type="match status" value="1"/>
</dbReference>
<evidence type="ECO:0000256" key="1">
    <source>
        <dbReference type="ARBA" id="ARBA00000085"/>
    </source>
</evidence>